<evidence type="ECO:0000259" key="2">
    <source>
        <dbReference type="PROSITE" id="PS50878"/>
    </source>
</evidence>
<keyword evidence="3" id="KW-0614">Plasmid</keyword>
<comment type="similarity">
    <text evidence="1">Belongs to the bacterial reverse transcriptase family.</text>
</comment>
<gene>
    <name evidence="3" type="ORF">HVV39_27335</name>
</gene>
<evidence type="ECO:0000313" key="4">
    <source>
        <dbReference type="Proteomes" id="UP000514533"/>
    </source>
</evidence>
<sequence length="324" mass="38323">MDDSWQQAWQWLCRRRQTYPPDADIWHLRFHRERELPRLIREAESGTYRLSPMQVIRRKPGQESLVQWSARDALVLKWVSLQLNGKLPLSPRCTHTAGHRGGRSGLQEITTHLSAGYRFMYRTDIRGYYRHISKAQLKRHVERFVPEQHLRQVIHQYIDYSEEDGGEFYTPPSGIPRGCALSPFLGASFLWYVDGGFERERGLFYVRYMDDFLFLSQRRWPVRRAISRLHQYFDDTGFECHPDKTTVGRVEKGFDWLGVWFDERGPVGIAPRALENHRTRCLRLEEQARRCGLSEERIQARVQQYEARWMVWADGQLCAAHRGG</sequence>
<feature type="domain" description="Reverse transcriptase" evidence="2">
    <location>
        <begin position="1"/>
        <end position="261"/>
    </location>
</feature>
<dbReference type="InterPro" id="IPR000477">
    <property type="entry name" value="RT_dom"/>
</dbReference>
<accession>A0A7D7PP71</accession>
<evidence type="ECO:0000256" key="1">
    <source>
        <dbReference type="ARBA" id="ARBA00034120"/>
    </source>
</evidence>
<protein>
    <submittedName>
        <fullName evidence="3">Transposase</fullName>
    </submittedName>
</protein>
<dbReference type="SUPFAM" id="SSF56672">
    <property type="entry name" value="DNA/RNA polymerases"/>
    <property type="match status" value="1"/>
</dbReference>
<reference evidence="3 4" key="1">
    <citation type="submission" date="2020-06" db="EMBL/GenBank/DDBJ databases">
        <title>REHAB project genomes.</title>
        <authorList>
            <person name="Shaw L.P."/>
        </authorList>
    </citation>
    <scope>NUCLEOTIDE SEQUENCE [LARGE SCALE GENOMIC DNA]</scope>
    <source>
        <strain evidence="3 4">RHB01-C20</strain>
        <plasmid evidence="4">prhb01-c20_3</plasmid>
    </source>
</reference>
<name>A0A7D7PP71_ECOLX</name>
<geneLocation type="plasmid" evidence="4">
    <name>prhb01-c20_3</name>
</geneLocation>
<dbReference type="PANTHER" id="PTHR34047">
    <property type="entry name" value="NUCLEAR INTRON MATURASE 1, MITOCHONDRIAL-RELATED"/>
    <property type="match status" value="1"/>
</dbReference>
<dbReference type="PANTHER" id="PTHR34047:SF8">
    <property type="entry name" value="PROTEIN YKFC"/>
    <property type="match status" value="1"/>
</dbReference>
<dbReference type="InterPro" id="IPR051083">
    <property type="entry name" value="GrpII_Intron_Splice-Mob/Def"/>
</dbReference>
<dbReference type="PROSITE" id="PS50878">
    <property type="entry name" value="RT_POL"/>
    <property type="match status" value="1"/>
</dbReference>
<proteinExistence type="inferred from homology"/>
<dbReference type="InterPro" id="IPR043502">
    <property type="entry name" value="DNA/RNA_pol_sf"/>
</dbReference>
<evidence type="ECO:0000313" key="3">
    <source>
        <dbReference type="EMBL" id="QMS41746.1"/>
    </source>
</evidence>
<dbReference type="Pfam" id="PF00078">
    <property type="entry name" value="RVT_1"/>
    <property type="match status" value="1"/>
</dbReference>
<dbReference type="AlphaFoldDB" id="A0A7D7PP71"/>
<dbReference type="Proteomes" id="UP000514533">
    <property type="component" value="Plasmid pRHB01-C20_3"/>
</dbReference>
<organism evidence="3 4">
    <name type="scientific">Escherichia coli</name>
    <dbReference type="NCBI Taxonomy" id="562"/>
    <lineage>
        <taxon>Bacteria</taxon>
        <taxon>Pseudomonadati</taxon>
        <taxon>Pseudomonadota</taxon>
        <taxon>Gammaproteobacteria</taxon>
        <taxon>Enterobacterales</taxon>
        <taxon>Enterobacteriaceae</taxon>
        <taxon>Escherichia</taxon>
    </lineage>
</organism>
<dbReference type="EMBL" id="CP055983">
    <property type="protein sequence ID" value="QMS41746.1"/>
    <property type="molecule type" value="Genomic_DNA"/>
</dbReference>